<name>A0A8S5LLK0_9CAUD</name>
<evidence type="ECO:0000313" key="1">
    <source>
        <dbReference type="EMBL" id="DAD70949.1"/>
    </source>
</evidence>
<proteinExistence type="predicted"/>
<sequence>MTGLYIFLPYDFNKLLFLKENGSASFEES</sequence>
<dbReference type="EMBL" id="BK015873">
    <property type="protein sequence ID" value="DAD70949.1"/>
    <property type="molecule type" value="Genomic_DNA"/>
</dbReference>
<accession>A0A8S5LLK0</accession>
<organism evidence="1">
    <name type="scientific">Myoviridae sp. ctro722</name>
    <dbReference type="NCBI Taxonomy" id="2827615"/>
    <lineage>
        <taxon>Viruses</taxon>
        <taxon>Duplodnaviria</taxon>
        <taxon>Heunggongvirae</taxon>
        <taxon>Uroviricota</taxon>
        <taxon>Caudoviricetes</taxon>
    </lineage>
</organism>
<protein>
    <submittedName>
        <fullName evidence="1">Uncharacterized protein</fullName>
    </submittedName>
</protein>
<reference evidence="1" key="1">
    <citation type="journal article" date="2021" name="Proc. Natl. Acad. Sci. U.S.A.">
        <title>A Catalog of Tens of Thousands of Viruses from Human Metagenomes Reveals Hidden Associations with Chronic Diseases.</title>
        <authorList>
            <person name="Tisza M.J."/>
            <person name="Buck C.B."/>
        </authorList>
    </citation>
    <scope>NUCLEOTIDE SEQUENCE</scope>
    <source>
        <strain evidence="1">Ctro722</strain>
    </source>
</reference>